<dbReference type="SUPFAM" id="SSF51004">
    <property type="entry name" value="C-terminal (heme d1) domain of cytochrome cd1-nitrite reductase"/>
    <property type="match status" value="1"/>
</dbReference>
<dbReference type="Gene3D" id="2.130.10.10">
    <property type="entry name" value="YVTN repeat-like/Quinoprotein amine dehydrogenase"/>
    <property type="match status" value="1"/>
</dbReference>
<protein>
    <recommendedName>
        <fullName evidence="4">DNA-binding beta-propeller fold protein YncE</fullName>
    </recommendedName>
</protein>
<accession>A0A934HYX9</accession>
<proteinExistence type="predicted"/>
<keyword evidence="3" id="KW-1185">Reference proteome</keyword>
<keyword evidence="1" id="KW-0472">Membrane</keyword>
<organism evidence="2 3">
    <name type="scientific">Corynebacterium meridianum</name>
    <dbReference type="NCBI Taxonomy" id="2765363"/>
    <lineage>
        <taxon>Bacteria</taxon>
        <taxon>Bacillati</taxon>
        <taxon>Actinomycetota</taxon>
        <taxon>Actinomycetes</taxon>
        <taxon>Mycobacteriales</taxon>
        <taxon>Corynebacteriaceae</taxon>
        <taxon>Corynebacterium</taxon>
    </lineage>
</organism>
<sequence>MSVMPHNRSGRRALAALVTTTLLAGGIAVTAPGALALENAAVETTAASEAAAITATGINRGTVAVANVSVGDGAFPNGADVTVTVDGKAAQFFVIVNGKGAAVDSVKASETGALEAVVMTPSSKDTDGKTLPLTFTAGDVTHSVDVEFVGGRAARQSVLFGRAEAPAIEYTSLGGTVTATLQNLEPGATLVAVGVDGQNWLPDGATYTADDDGTLVVPGVGIPNDESLIGKAIGATVRLIDGTEKTLVARRNGVTPAVDVMNENRINVIAEKKVSPGLYQSAYSKELNALFVTRAPFNLDEHSQILKLNPDTLEVDPTFNPIVTPEGEVTPREDRAFGIAVDEKNKTLWVGRTLGGSVTAYDATTGAVKKAFPVNVSGMSHPRDIVVDETTGLVYVGDVTSRNDTDVSEKNIRIFDGNTLEEKGSISIPNFQKGPMELKLDQPGRTIYTVDFTGKTAAKIELGADNKVTTYDLGNPEVQGDRGAGVAFDSKRNRLYVATQAPSWVKVIDLNTGEVISTITTGASPLDVLYDSVNDVVYSINRLGATVNLIDPETFAVTATRRIDYLPNQLSTDGNGNVFITTKPSRDFGENDTIYKVTVDRAGNGSTDIKGSSEVPGSSDVKGSNAFAGGGLLAILGVLAALGALIGGLFHAVQSGLLGHFNLPKL</sequence>
<dbReference type="PANTHER" id="PTHR47197">
    <property type="entry name" value="PROTEIN NIRF"/>
    <property type="match status" value="1"/>
</dbReference>
<evidence type="ECO:0000256" key="1">
    <source>
        <dbReference type="SAM" id="Phobius"/>
    </source>
</evidence>
<dbReference type="Proteomes" id="UP000645966">
    <property type="component" value="Unassembled WGS sequence"/>
</dbReference>
<feature type="transmembrane region" description="Helical" evidence="1">
    <location>
        <begin position="626"/>
        <end position="650"/>
    </location>
</feature>
<evidence type="ECO:0008006" key="4">
    <source>
        <dbReference type="Google" id="ProtNLM"/>
    </source>
</evidence>
<dbReference type="AlphaFoldDB" id="A0A934HYX9"/>
<dbReference type="EMBL" id="JAEIOS010000012">
    <property type="protein sequence ID" value="MBI8989518.1"/>
    <property type="molecule type" value="Genomic_DNA"/>
</dbReference>
<evidence type="ECO:0000313" key="2">
    <source>
        <dbReference type="EMBL" id="MBI8989518.1"/>
    </source>
</evidence>
<evidence type="ECO:0000313" key="3">
    <source>
        <dbReference type="Proteomes" id="UP000645966"/>
    </source>
</evidence>
<gene>
    <name evidence="2" type="ORF">JDV75_07050</name>
</gene>
<comment type="caution">
    <text evidence="2">The sequence shown here is derived from an EMBL/GenBank/DDBJ whole genome shotgun (WGS) entry which is preliminary data.</text>
</comment>
<reference evidence="2" key="1">
    <citation type="submission" date="2020-12" db="EMBL/GenBank/DDBJ databases">
        <title>Genome public.</title>
        <authorList>
            <person name="Sun Q."/>
        </authorList>
    </citation>
    <scope>NUCLEOTIDE SEQUENCE</scope>
    <source>
        <strain evidence="2">CCM 8863</strain>
    </source>
</reference>
<keyword evidence="1" id="KW-1133">Transmembrane helix</keyword>
<name>A0A934HYX9_9CORY</name>
<dbReference type="InterPro" id="IPR051200">
    <property type="entry name" value="Host-pathogen_enzymatic-act"/>
</dbReference>
<keyword evidence="1" id="KW-0812">Transmembrane</keyword>
<dbReference type="InterPro" id="IPR011048">
    <property type="entry name" value="Haem_d1_sf"/>
</dbReference>
<dbReference type="InterPro" id="IPR015943">
    <property type="entry name" value="WD40/YVTN_repeat-like_dom_sf"/>
</dbReference>
<dbReference type="RefSeq" id="WP_198738559.1">
    <property type="nucleotide sequence ID" value="NZ_JAEIOS010000012.1"/>
</dbReference>
<dbReference type="PANTHER" id="PTHR47197:SF3">
    <property type="entry name" value="DIHYDRO-HEME D1 DEHYDROGENASE"/>
    <property type="match status" value="1"/>
</dbReference>